<evidence type="ECO:0000313" key="9">
    <source>
        <dbReference type="Proteomes" id="UP000504634"/>
    </source>
</evidence>
<evidence type="ECO:0000256" key="1">
    <source>
        <dbReference type="ARBA" id="ARBA00001974"/>
    </source>
</evidence>
<dbReference type="GO" id="GO:0050661">
    <property type="term" value="F:NADP binding"/>
    <property type="evidence" value="ECO:0007669"/>
    <property type="project" value="InterPro"/>
</dbReference>
<comment type="cofactor">
    <cofactor evidence="1 8">
        <name>FAD</name>
        <dbReference type="ChEBI" id="CHEBI:57692"/>
    </cofactor>
</comment>
<evidence type="ECO:0000256" key="6">
    <source>
        <dbReference type="ARBA" id="ARBA00023002"/>
    </source>
</evidence>
<dbReference type="EC" id="1.-.-.-" evidence="8"/>
<comment type="similarity">
    <text evidence="2 8">Belongs to the FMO family.</text>
</comment>
<evidence type="ECO:0000256" key="4">
    <source>
        <dbReference type="ARBA" id="ARBA00022827"/>
    </source>
</evidence>
<organism evidence="9 10">
    <name type="scientific">Drosophila lebanonensis</name>
    <name type="common">Fruit fly</name>
    <name type="synonym">Scaptodrosophila lebanonensis</name>
    <dbReference type="NCBI Taxonomy" id="7225"/>
    <lineage>
        <taxon>Eukaryota</taxon>
        <taxon>Metazoa</taxon>
        <taxon>Ecdysozoa</taxon>
        <taxon>Arthropoda</taxon>
        <taxon>Hexapoda</taxon>
        <taxon>Insecta</taxon>
        <taxon>Pterygota</taxon>
        <taxon>Neoptera</taxon>
        <taxon>Endopterygota</taxon>
        <taxon>Diptera</taxon>
        <taxon>Brachycera</taxon>
        <taxon>Muscomorpha</taxon>
        <taxon>Ephydroidea</taxon>
        <taxon>Drosophilidae</taxon>
        <taxon>Scaptodrosophila</taxon>
    </lineage>
</organism>
<dbReference type="PANTHER" id="PTHR23023">
    <property type="entry name" value="DIMETHYLANILINE MONOOXYGENASE"/>
    <property type="match status" value="1"/>
</dbReference>
<protein>
    <recommendedName>
        <fullName evidence="8">Flavin-containing monooxygenase</fullName>
        <ecNumber evidence="8">1.-.-.-</ecNumber>
    </recommendedName>
</protein>
<dbReference type="InterPro" id="IPR050346">
    <property type="entry name" value="FMO-like"/>
</dbReference>
<name>A0A6J2TKK2_DROLE</name>
<keyword evidence="9" id="KW-1185">Reference proteome</keyword>
<dbReference type="PIRSF" id="PIRSF000332">
    <property type="entry name" value="FMO"/>
    <property type="match status" value="1"/>
</dbReference>
<dbReference type="GeneID" id="115625182"/>
<evidence type="ECO:0000313" key="10">
    <source>
        <dbReference type="RefSeq" id="XP_030376010.1"/>
    </source>
</evidence>
<sequence length="418" mass="47735">MGVSVCIIGAGTAGLCCARHAKAHDLEPTIFEASNCVGGTWVYNENVGTINGIDVHSSMYANLRSNLPKEIMGFPDFKIGDVAESYVPSQSICDFLNQYADYYNIRQYIKFNSYVVRILYKQKKWQVIVKDLLTSNVEIHNFDKIMVANGHYHTPMYANIPNAHLFKGNYLHSHDFRTSDIFKGQSVLVIGAGPSGMDLANIISHSARRVTLSHHLKGISKTKFFDNVYQKSDVKEFDEKGAYFTSDNSYEEFDTIFFCTGYKYAFPFLSVNCGIFVEDNYVQELYKHCINIRNPSMALIGLPFYVCAAQMMDIQARFVLSYFSGNNKLPSTEEMLADTDLEMNRRWKKGLKKRHAHMLGPDQLHYFNDLAKTAQIKTIPPVMTKLHNESSNCFNENLLTFREDIFKLIDEETFIKIN</sequence>
<dbReference type="GO" id="GO:0004499">
    <property type="term" value="F:N,N-dimethylaniline monooxygenase activity"/>
    <property type="evidence" value="ECO:0007669"/>
    <property type="project" value="InterPro"/>
</dbReference>
<evidence type="ECO:0000256" key="8">
    <source>
        <dbReference type="RuleBase" id="RU361177"/>
    </source>
</evidence>
<dbReference type="CTD" id="37814"/>
<proteinExistence type="inferred from homology"/>
<keyword evidence="5" id="KW-0521">NADP</keyword>
<dbReference type="AlphaFoldDB" id="A0A6J2TKK2"/>
<dbReference type="FunFam" id="3.50.50.60:FF:000138">
    <property type="entry name" value="Flavin-containing monooxygenase"/>
    <property type="match status" value="1"/>
</dbReference>
<keyword evidence="3 8" id="KW-0285">Flavoprotein</keyword>
<accession>A0A6J2TKK2</accession>
<evidence type="ECO:0000256" key="5">
    <source>
        <dbReference type="ARBA" id="ARBA00022857"/>
    </source>
</evidence>
<evidence type="ECO:0000256" key="3">
    <source>
        <dbReference type="ARBA" id="ARBA00022630"/>
    </source>
</evidence>
<dbReference type="GO" id="GO:0050660">
    <property type="term" value="F:flavin adenine dinucleotide binding"/>
    <property type="evidence" value="ECO:0007669"/>
    <property type="project" value="InterPro"/>
</dbReference>
<reference evidence="10" key="1">
    <citation type="submission" date="2025-08" db="UniProtKB">
        <authorList>
            <consortium name="RefSeq"/>
        </authorList>
    </citation>
    <scope>IDENTIFICATION</scope>
    <source>
        <strain evidence="10">11010-0011.00</strain>
        <tissue evidence="10">Whole body</tissue>
    </source>
</reference>
<dbReference type="Proteomes" id="UP000504634">
    <property type="component" value="Unplaced"/>
</dbReference>
<keyword evidence="4 8" id="KW-0274">FAD</keyword>
<dbReference type="InterPro" id="IPR000960">
    <property type="entry name" value="Flavin_mOase"/>
</dbReference>
<dbReference type="RefSeq" id="XP_030376010.1">
    <property type="nucleotide sequence ID" value="XM_030520150.1"/>
</dbReference>
<dbReference type="SUPFAM" id="SSF51905">
    <property type="entry name" value="FAD/NAD(P)-binding domain"/>
    <property type="match status" value="2"/>
</dbReference>
<dbReference type="Gene3D" id="3.50.50.60">
    <property type="entry name" value="FAD/NAD(P)-binding domain"/>
    <property type="match status" value="2"/>
</dbReference>
<evidence type="ECO:0000256" key="7">
    <source>
        <dbReference type="ARBA" id="ARBA00023033"/>
    </source>
</evidence>
<dbReference type="OrthoDB" id="66881at2759"/>
<dbReference type="PRINTS" id="PR00370">
    <property type="entry name" value="FMOXYGENASE"/>
</dbReference>
<keyword evidence="6 8" id="KW-0560">Oxidoreductase</keyword>
<dbReference type="Pfam" id="PF00743">
    <property type="entry name" value="FMO-like"/>
    <property type="match status" value="2"/>
</dbReference>
<keyword evidence="7 8" id="KW-0503">Monooxygenase</keyword>
<dbReference type="InterPro" id="IPR036188">
    <property type="entry name" value="FAD/NAD-bd_sf"/>
</dbReference>
<gene>
    <name evidence="10" type="primary">LOC115625182</name>
</gene>
<evidence type="ECO:0000256" key="2">
    <source>
        <dbReference type="ARBA" id="ARBA00009183"/>
    </source>
</evidence>
<dbReference type="InterPro" id="IPR020946">
    <property type="entry name" value="Flavin_mOase-like"/>
</dbReference>